<dbReference type="GO" id="GO:0033178">
    <property type="term" value="C:proton-transporting two-sector ATPase complex, catalytic domain"/>
    <property type="evidence" value="ECO:0007669"/>
    <property type="project" value="InterPro"/>
</dbReference>
<dbReference type="InterPro" id="IPR002842">
    <property type="entry name" value="ATPase_V1_Esu"/>
</dbReference>
<comment type="caution">
    <text evidence="6">The sequence shown here is derived from an EMBL/GenBank/DDBJ whole genome shotgun (WGS) entry which is preliminary data.</text>
</comment>
<dbReference type="Gene3D" id="1.20.5.620">
    <property type="entry name" value="F1F0 ATP synthase subunit B, membrane domain"/>
    <property type="match status" value="1"/>
</dbReference>
<organism evidence="6">
    <name type="scientific">Desulfobacca acetoxidans</name>
    <dbReference type="NCBI Taxonomy" id="60893"/>
    <lineage>
        <taxon>Bacteria</taxon>
        <taxon>Pseudomonadati</taxon>
        <taxon>Thermodesulfobacteriota</taxon>
        <taxon>Desulfobaccia</taxon>
        <taxon>Desulfobaccales</taxon>
        <taxon>Desulfobaccaceae</taxon>
        <taxon>Desulfobacca</taxon>
    </lineage>
</organism>
<evidence type="ECO:0000256" key="3">
    <source>
        <dbReference type="ARBA" id="ARBA00022448"/>
    </source>
</evidence>
<keyword evidence="5" id="KW-0175">Coiled coil</keyword>
<evidence type="ECO:0000256" key="4">
    <source>
        <dbReference type="ARBA" id="ARBA00023065"/>
    </source>
</evidence>
<dbReference type="Gene3D" id="3.30.2320.30">
    <property type="entry name" value="ATP synthase, E subunit, C-terminal"/>
    <property type="match status" value="1"/>
</dbReference>
<gene>
    <name evidence="6" type="ORF">ENV52_13080</name>
</gene>
<proteinExistence type="inferred from homology"/>
<accession>A0A7V6A5L2</accession>
<sequence>MALFDRVELFCQAILDQGRAEAERLLRQARERHDALVAQAQKERQAALQRAQGTLQAEGRVEARAIIDRAHLESKRRLAHAKEAILTEVRQEAQARLLAFRETPDYPLWLHRKLVEAVNFLGGSRFQVKVHPEEVRWLHAQLLEQVRQETGAELELDSDPGMPPGGFVVLTADQRMRLDQTFQGLAARREEALRTQLARILWES</sequence>
<feature type="coiled-coil region" evidence="5">
    <location>
        <begin position="19"/>
        <end position="50"/>
    </location>
</feature>
<dbReference type="GO" id="GO:0046961">
    <property type="term" value="F:proton-transporting ATPase activity, rotational mechanism"/>
    <property type="evidence" value="ECO:0007669"/>
    <property type="project" value="InterPro"/>
</dbReference>
<name>A0A7V6A5L2_9BACT</name>
<dbReference type="EMBL" id="DTGR01000203">
    <property type="protein sequence ID" value="HHS30620.1"/>
    <property type="molecule type" value="Genomic_DNA"/>
</dbReference>
<protein>
    <recommendedName>
        <fullName evidence="2">V-type ATP synthase subunit E</fullName>
    </recommendedName>
</protein>
<dbReference type="Pfam" id="PF01991">
    <property type="entry name" value="vATP-synt_E"/>
    <property type="match status" value="1"/>
</dbReference>
<dbReference type="AlphaFoldDB" id="A0A7V6A5L2"/>
<evidence type="ECO:0000313" key="6">
    <source>
        <dbReference type="EMBL" id="HHS30620.1"/>
    </source>
</evidence>
<comment type="similarity">
    <text evidence="1">Belongs to the V-ATPase E subunit family.</text>
</comment>
<keyword evidence="4" id="KW-0406">Ion transport</keyword>
<evidence type="ECO:0000256" key="2">
    <source>
        <dbReference type="ARBA" id="ARBA00020756"/>
    </source>
</evidence>
<evidence type="ECO:0000256" key="5">
    <source>
        <dbReference type="SAM" id="Coils"/>
    </source>
</evidence>
<keyword evidence="3" id="KW-0813">Transport</keyword>
<dbReference type="SUPFAM" id="SSF160527">
    <property type="entry name" value="V-type ATPase subunit E-like"/>
    <property type="match status" value="1"/>
</dbReference>
<dbReference type="InterPro" id="IPR038495">
    <property type="entry name" value="ATPase_E_C"/>
</dbReference>
<reference evidence="6" key="1">
    <citation type="journal article" date="2020" name="mSystems">
        <title>Genome- and Community-Level Interaction Insights into Carbon Utilization and Element Cycling Functions of Hydrothermarchaeota in Hydrothermal Sediment.</title>
        <authorList>
            <person name="Zhou Z."/>
            <person name="Liu Y."/>
            <person name="Xu W."/>
            <person name="Pan J."/>
            <person name="Luo Z.H."/>
            <person name="Li M."/>
        </authorList>
    </citation>
    <scope>NUCLEOTIDE SEQUENCE [LARGE SCALE GENOMIC DNA]</scope>
    <source>
        <strain evidence="6">SpSt-767</strain>
    </source>
</reference>
<evidence type="ECO:0000256" key="1">
    <source>
        <dbReference type="ARBA" id="ARBA00005901"/>
    </source>
</evidence>